<evidence type="ECO:0000259" key="1">
    <source>
        <dbReference type="Pfam" id="PF09413"/>
    </source>
</evidence>
<feature type="domain" description="DUF2007" evidence="1">
    <location>
        <begin position="1"/>
        <end position="68"/>
    </location>
</feature>
<evidence type="ECO:0000313" key="3">
    <source>
        <dbReference type="Proteomes" id="UP000516028"/>
    </source>
</evidence>
<dbReference type="AlphaFoldDB" id="A0A7H0GGS7"/>
<accession>A0A7H0GGS7</accession>
<gene>
    <name evidence="2" type="ORF">H9K75_14620</name>
</gene>
<protein>
    <submittedName>
        <fullName evidence="2">DUF2007 domain-containing protein</fullName>
    </submittedName>
</protein>
<organism evidence="2 3">
    <name type="scientific">Diaphorobacter aerolatus</name>
    <dbReference type="NCBI Taxonomy" id="1288495"/>
    <lineage>
        <taxon>Bacteria</taxon>
        <taxon>Pseudomonadati</taxon>
        <taxon>Pseudomonadota</taxon>
        <taxon>Betaproteobacteria</taxon>
        <taxon>Burkholderiales</taxon>
        <taxon>Comamonadaceae</taxon>
        <taxon>Diaphorobacter</taxon>
    </lineage>
</organism>
<dbReference type="Pfam" id="PF09413">
    <property type="entry name" value="DUF2007"/>
    <property type="match status" value="1"/>
</dbReference>
<dbReference type="KEGG" id="daer:H9K75_14620"/>
<evidence type="ECO:0000313" key="2">
    <source>
        <dbReference type="EMBL" id="QNP47493.1"/>
    </source>
</evidence>
<dbReference type="InterPro" id="IPR018551">
    <property type="entry name" value="DUF2007"/>
</dbReference>
<sequence>MLRLLTAPDIVQARIWCDLLCEAGFPARLLREHFASVHGLMPPTECNPEIWLEHEEHTDAARQLLEELKHLPQRRWQCRCGETVEGGFEQCWSCGGFMQLGQAL</sequence>
<proteinExistence type="predicted"/>
<dbReference type="Proteomes" id="UP000516028">
    <property type="component" value="Chromosome"/>
</dbReference>
<reference evidence="2 3" key="1">
    <citation type="submission" date="2020-08" db="EMBL/GenBank/DDBJ databases">
        <title>Genome sequence of Diaphorobacter aerolatus KACC 16536T.</title>
        <authorList>
            <person name="Hyun D.-W."/>
            <person name="Bae J.-W."/>
        </authorList>
    </citation>
    <scope>NUCLEOTIDE SEQUENCE [LARGE SCALE GENOMIC DNA]</scope>
    <source>
        <strain evidence="2 3">KACC 16536</strain>
    </source>
</reference>
<dbReference type="EMBL" id="CP060783">
    <property type="protein sequence ID" value="QNP47493.1"/>
    <property type="molecule type" value="Genomic_DNA"/>
</dbReference>
<name>A0A7H0GGS7_9BURK</name>
<keyword evidence="3" id="KW-1185">Reference proteome</keyword>
<dbReference type="RefSeq" id="WP_187723174.1">
    <property type="nucleotide sequence ID" value="NZ_CP060783.1"/>
</dbReference>